<name>A0ABP1NJC1_XYLVO</name>
<reference evidence="2 3" key="1">
    <citation type="submission" date="2024-08" db="EMBL/GenBank/DDBJ databases">
        <authorList>
            <person name="Will J Nash"/>
            <person name="Angela Man"/>
            <person name="Seanna McTaggart"/>
            <person name="Kendall Baker"/>
            <person name="Tom Barker"/>
            <person name="Leah Catchpole"/>
            <person name="Alex Durrant"/>
            <person name="Karim Gharbi"/>
            <person name="Naomi Irish"/>
            <person name="Gemy Kaithakottil"/>
            <person name="Debby Ku"/>
            <person name="Aaliyah Providence"/>
            <person name="Felix Shaw"/>
            <person name="David Swarbreck"/>
            <person name="Chris Watkins"/>
            <person name="Ann M. McCartney"/>
            <person name="Giulio Formenti"/>
            <person name="Alice Mouton"/>
            <person name="Noel Vella"/>
            <person name="Bjorn M von Reumont"/>
            <person name="Adriana Vella"/>
            <person name="Wilfried Haerty"/>
        </authorList>
    </citation>
    <scope>NUCLEOTIDE SEQUENCE [LARGE SCALE GENOMIC DNA]</scope>
</reference>
<feature type="compositionally biased region" description="Basic and acidic residues" evidence="1">
    <location>
        <begin position="18"/>
        <end position="29"/>
    </location>
</feature>
<dbReference type="Proteomes" id="UP001642520">
    <property type="component" value="Unassembled WGS sequence"/>
</dbReference>
<proteinExistence type="predicted"/>
<feature type="compositionally biased region" description="Basic and acidic residues" evidence="1">
    <location>
        <begin position="103"/>
        <end position="121"/>
    </location>
</feature>
<evidence type="ECO:0000313" key="2">
    <source>
        <dbReference type="EMBL" id="CAL7940547.1"/>
    </source>
</evidence>
<evidence type="ECO:0000313" key="3">
    <source>
        <dbReference type="Proteomes" id="UP001642520"/>
    </source>
</evidence>
<accession>A0ABP1NJC1</accession>
<feature type="region of interest" description="Disordered" evidence="1">
    <location>
        <begin position="88"/>
        <end position="133"/>
    </location>
</feature>
<feature type="region of interest" description="Disordered" evidence="1">
    <location>
        <begin position="18"/>
        <end position="54"/>
    </location>
</feature>
<sequence length="133" mass="15331">MLNIISVLEFERFDGRRDDSLASTTEDRASSIWGSKRKNVGDDDPVIRGESTSPLERLRKIEGYPYPSDTKVAFSSLKRVTEAEPTFASAWNRATRPPPSNDQWRDCQHREREREREESRTMGEQGTILEEGR</sequence>
<keyword evidence="3" id="KW-1185">Reference proteome</keyword>
<dbReference type="EMBL" id="CAXAJV020001290">
    <property type="protein sequence ID" value="CAL7940547.1"/>
    <property type="molecule type" value="Genomic_DNA"/>
</dbReference>
<comment type="caution">
    <text evidence="2">The sequence shown here is derived from an EMBL/GenBank/DDBJ whole genome shotgun (WGS) entry which is preliminary data.</text>
</comment>
<gene>
    <name evidence="2" type="ORF">XYLVIOL_LOCUS4535</name>
</gene>
<evidence type="ECO:0000256" key="1">
    <source>
        <dbReference type="SAM" id="MobiDB-lite"/>
    </source>
</evidence>
<organism evidence="2 3">
    <name type="scientific">Xylocopa violacea</name>
    <name type="common">Violet carpenter bee</name>
    <name type="synonym">Apis violacea</name>
    <dbReference type="NCBI Taxonomy" id="135666"/>
    <lineage>
        <taxon>Eukaryota</taxon>
        <taxon>Metazoa</taxon>
        <taxon>Ecdysozoa</taxon>
        <taxon>Arthropoda</taxon>
        <taxon>Hexapoda</taxon>
        <taxon>Insecta</taxon>
        <taxon>Pterygota</taxon>
        <taxon>Neoptera</taxon>
        <taxon>Endopterygota</taxon>
        <taxon>Hymenoptera</taxon>
        <taxon>Apocrita</taxon>
        <taxon>Aculeata</taxon>
        <taxon>Apoidea</taxon>
        <taxon>Anthophila</taxon>
        <taxon>Apidae</taxon>
        <taxon>Xylocopa</taxon>
        <taxon>Xylocopa</taxon>
    </lineage>
</organism>
<protein>
    <submittedName>
        <fullName evidence="2">Uncharacterized protein</fullName>
    </submittedName>
</protein>